<dbReference type="EMBL" id="JAVDRL010000010">
    <property type="protein sequence ID" value="MDR6532692.1"/>
    <property type="molecule type" value="Genomic_DNA"/>
</dbReference>
<organism evidence="1 2">
    <name type="scientific">Caulobacter rhizosphaerae</name>
    <dbReference type="NCBI Taxonomy" id="2010972"/>
    <lineage>
        <taxon>Bacteria</taxon>
        <taxon>Pseudomonadati</taxon>
        <taxon>Pseudomonadota</taxon>
        <taxon>Alphaproteobacteria</taxon>
        <taxon>Caulobacterales</taxon>
        <taxon>Caulobacteraceae</taxon>
        <taxon>Caulobacter</taxon>
    </lineage>
</organism>
<protein>
    <submittedName>
        <fullName evidence="1">Uncharacterized protein</fullName>
    </submittedName>
</protein>
<gene>
    <name evidence="1" type="ORF">J2800_003452</name>
</gene>
<dbReference type="Proteomes" id="UP001262754">
    <property type="component" value="Unassembled WGS sequence"/>
</dbReference>
<reference evidence="1 2" key="1">
    <citation type="submission" date="2023-07" db="EMBL/GenBank/DDBJ databases">
        <title>Sorghum-associated microbial communities from plants grown in Nebraska, USA.</title>
        <authorList>
            <person name="Schachtman D."/>
        </authorList>
    </citation>
    <scope>NUCLEOTIDE SEQUENCE [LARGE SCALE GENOMIC DNA]</scope>
    <source>
        <strain evidence="1 2">DS2154</strain>
    </source>
</reference>
<evidence type="ECO:0000313" key="2">
    <source>
        <dbReference type="Proteomes" id="UP001262754"/>
    </source>
</evidence>
<evidence type="ECO:0000313" key="1">
    <source>
        <dbReference type="EMBL" id="MDR6532692.1"/>
    </source>
</evidence>
<keyword evidence="2" id="KW-1185">Reference proteome</keyword>
<sequence length="66" mass="7208">MLTKTPSCVECGLAWGAPAFRHEDHAPLYWSDTGILCSTGCATKHFDQRREDGTFVPGPAECPVEL</sequence>
<accession>A0ABU1N2P2</accession>
<comment type="caution">
    <text evidence="1">The sequence shown here is derived from an EMBL/GenBank/DDBJ whole genome shotgun (WGS) entry which is preliminary data.</text>
</comment>
<name>A0ABU1N2P2_9CAUL</name>
<proteinExistence type="predicted"/>
<dbReference type="RefSeq" id="WP_310033305.1">
    <property type="nucleotide sequence ID" value="NZ_JAVDRL010000010.1"/>
</dbReference>